<reference evidence="2 3" key="1">
    <citation type="submission" date="2024-10" db="EMBL/GenBank/DDBJ databases">
        <authorList>
            <person name="Kim D."/>
        </authorList>
    </citation>
    <scope>NUCLEOTIDE SEQUENCE [LARGE SCALE GENOMIC DNA]</scope>
    <source>
        <strain evidence="2">Taebaek</strain>
    </source>
</reference>
<comment type="caution">
    <text evidence="2">The sequence shown here is derived from an EMBL/GenBank/DDBJ whole genome shotgun (WGS) entry which is preliminary data.</text>
</comment>
<dbReference type="EMBL" id="JBICCN010000042">
    <property type="protein sequence ID" value="KAL3098941.1"/>
    <property type="molecule type" value="Genomic_DNA"/>
</dbReference>
<gene>
    <name evidence="2" type="ORF">niasHS_000929</name>
</gene>
<organism evidence="2 3">
    <name type="scientific">Heterodera schachtii</name>
    <name type="common">Sugarbeet cyst nematode worm</name>
    <name type="synonym">Tylenchus schachtii</name>
    <dbReference type="NCBI Taxonomy" id="97005"/>
    <lineage>
        <taxon>Eukaryota</taxon>
        <taxon>Metazoa</taxon>
        <taxon>Ecdysozoa</taxon>
        <taxon>Nematoda</taxon>
        <taxon>Chromadorea</taxon>
        <taxon>Rhabditida</taxon>
        <taxon>Tylenchina</taxon>
        <taxon>Tylenchomorpha</taxon>
        <taxon>Tylenchoidea</taxon>
        <taxon>Heteroderidae</taxon>
        <taxon>Heteroderinae</taxon>
        <taxon>Heterodera</taxon>
    </lineage>
</organism>
<keyword evidence="3" id="KW-1185">Reference proteome</keyword>
<sequence>MAQQQQQQQQQPAAEQQEQGFWLFDGLNEEPYGLLPLVNLMGKGGPTSVKSVQRIGSYQWRLEDDEPVILVPGMPLESFYWAGGRLKQDGGVVIYNVNHLKVRDGQLDSAILAAKLFGTKAKKEINFDEFDIITDAINLQKIFAFAQEAGEGLFRIDCERVGKTMLMSRMEASDLMEIGHMTFDQGLKAKMAKPRSKHCTGPFFQLVSFQFGQFKILARYEVDCADFAAAKAEPFQESEELPQKQQFEENSSIGYIEFGQVPSNLPLQLVTTYPQGAGFPFFTWGQMFFTSADQEVVGFFKGNGDFSKPAFYGLNDISKLMKPLPYAALSKVHDCLYKVRLFLLRNDPKLRFGLIWKGKGHLEIYTKAPRAEGAVSKSVLDFLQTQCKSPEENDIGKNGQQQQQATSTE</sequence>
<feature type="compositionally biased region" description="Polar residues" evidence="1">
    <location>
        <begin position="398"/>
        <end position="409"/>
    </location>
</feature>
<accession>A0ABD2K7T3</accession>
<dbReference type="AlphaFoldDB" id="A0ABD2K7T3"/>
<evidence type="ECO:0000313" key="3">
    <source>
        <dbReference type="Proteomes" id="UP001620645"/>
    </source>
</evidence>
<feature type="region of interest" description="Disordered" evidence="1">
    <location>
        <begin position="389"/>
        <end position="409"/>
    </location>
</feature>
<dbReference type="PANTHER" id="PTHR35179">
    <property type="entry name" value="PROTEIN CBG02620"/>
    <property type="match status" value="1"/>
</dbReference>
<dbReference type="Proteomes" id="UP001620645">
    <property type="component" value="Unassembled WGS sequence"/>
</dbReference>
<name>A0ABD2K7T3_HETSC</name>
<evidence type="ECO:0000313" key="2">
    <source>
        <dbReference type="EMBL" id="KAL3098941.1"/>
    </source>
</evidence>
<protein>
    <submittedName>
        <fullName evidence="2">Uncharacterized protein</fullName>
    </submittedName>
</protein>
<proteinExistence type="predicted"/>
<evidence type="ECO:0000256" key="1">
    <source>
        <dbReference type="SAM" id="MobiDB-lite"/>
    </source>
</evidence>
<dbReference type="PANTHER" id="PTHR35179:SF2">
    <property type="entry name" value="START DOMAIN-CONTAINING PROTEIN"/>
    <property type="match status" value="1"/>
</dbReference>